<dbReference type="SUPFAM" id="SSF52266">
    <property type="entry name" value="SGNH hydrolase"/>
    <property type="match status" value="1"/>
</dbReference>
<evidence type="ECO:0000259" key="10">
    <source>
        <dbReference type="Pfam" id="PF01757"/>
    </source>
</evidence>
<evidence type="ECO:0000313" key="11">
    <source>
        <dbReference type="EMBL" id="WCZ33188.1"/>
    </source>
</evidence>
<evidence type="ECO:0000256" key="1">
    <source>
        <dbReference type="ARBA" id="ARBA00004651"/>
    </source>
</evidence>
<dbReference type="InterPro" id="IPR050879">
    <property type="entry name" value="Acyltransferase_3"/>
</dbReference>
<keyword evidence="6 9" id="KW-0472">Membrane</keyword>
<dbReference type="EMBL" id="CP063189">
    <property type="protein sequence ID" value="WCZ33188.1"/>
    <property type="molecule type" value="Genomic_DNA"/>
</dbReference>
<evidence type="ECO:0000256" key="3">
    <source>
        <dbReference type="ARBA" id="ARBA00022679"/>
    </source>
</evidence>
<feature type="compositionally biased region" description="Basic and acidic residues" evidence="8">
    <location>
        <begin position="456"/>
        <end position="468"/>
    </location>
</feature>
<keyword evidence="7 11" id="KW-0012">Acyltransferase</keyword>
<gene>
    <name evidence="11" type="primary">oatA2</name>
    <name evidence="11" type="ORF">CMASS_08875</name>
</gene>
<feature type="transmembrane region" description="Helical" evidence="9">
    <location>
        <begin position="425"/>
        <end position="442"/>
    </location>
</feature>
<feature type="region of interest" description="Disordered" evidence="8">
    <location>
        <begin position="450"/>
        <end position="515"/>
    </location>
</feature>
<keyword evidence="4 9" id="KW-0812">Transmembrane</keyword>
<dbReference type="Proteomes" id="UP001220064">
    <property type="component" value="Chromosome"/>
</dbReference>
<proteinExistence type="predicted"/>
<evidence type="ECO:0000256" key="9">
    <source>
        <dbReference type="SAM" id="Phobius"/>
    </source>
</evidence>
<dbReference type="PANTHER" id="PTHR23028">
    <property type="entry name" value="ACETYLTRANSFERASE"/>
    <property type="match status" value="1"/>
</dbReference>
<dbReference type="GO" id="GO:0016746">
    <property type="term" value="F:acyltransferase activity"/>
    <property type="evidence" value="ECO:0007669"/>
    <property type="project" value="UniProtKB-KW"/>
</dbReference>
<evidence type="ECO:0000256" key="5">
    <source>
        <dbReference type="ARBA" id="ARBA00022989"/>
    </source>
</evidence>
<dbReference type="Pfam" id="PF01757">
    <property type="entry name" value="Acyl_transf_3"/>
    <property type="match status" value="1"/>
</dbReference>
<feature type="transmembrane region" description="Helical" evidence="9">
    <location>
        <begin position="117"/>
        <end position="136"/>
    </location>
</feature>
<dbReference type="InterPro" id="IPR002656">
    <property type="entry name" value="Acyl_transf_3_dom"/>
</dbReference>
<feature type="transmembrane region" description="Helical" evidence="9">
    <location>
        <begin position="51"/>
        <end position="69"/>
    </location>
</feature>
<keyword evidence="2" id="KW-1003">Cell membrane</keyword>
<evidence type="ECO:0000256" key="4">
    <source>
        <dbReference type="ARBA" id="ARBA00022692"/>
    </source>
</evidence>
<evidence type="ECO:0000256" key="7">
    <source>
        <dbReference type="ARBA" id="ARBA00023315"/>
    </source>
</evidence>
<accession>A0ABY7U914</accession>
<feature type="transmembrane region" description="Helical" evidence="9">
    <location>
        <begin position="349"/>
        <end position="369"/>
    </location>
</feature>
<feature type="transmembrane region" description="Helical" evidence="9">
    <location>
        <begin position="289"/>
        <end position="312"/>
    </location>
</feature>
<comment type="subcellular location">
    <subcellularLocation>
        <location evidence="1">Cell membrane</location>
        <topology evidence="1">Multi-pass membrane protein</topology>
    </subcellularLocation>
</comment>
<protein>
    <submittedName>
        <fullName evidence="11">O-acetyltransferase OatA</fullName>
        <ecNumber evidence="11">2.3.1.-</ecNumber>
    </submittedName>
</protein>
<reference evidence="11 12" key="1">
    <citation type="submission" date="2020-10" db="EMBL/GenBank/DDBJ databases">
        <title>Complete genome sequence of Corynebacterium massiliense DSM 45435, type strain of Corynebacterium massiliense.</title>
        <authorList>
            <person name="Busche T."/>
            <person name="Kalinowski J."/>
            <person name="Ruckert C."/>
        </authorList>
    </citation>
    <scope>NUCLEOTIDE SEQUENCE [LARGE SCALE GENOMIC DNA]</scope>
    <source>
        <strain evidence="11 12">DSM 45435</strain>
    </source>
</reference>
<keyword evidence="3 11" id="KW-0808">Transferase</keyword>
<sequence>MSPWSLMCLRPVPIAERMSAAGVTVSQVSKRIDAQLREKPLKPGRIRRVRGLDGFRGLAVLAVVIFHAFPGWLTGGFLGVDIFFVLSGFLITSLLVREFGATGRVSLKNFWVRRLRRIVPAALTVLVITVAVAGLVGPDVNVNLGPQFFGTALFANNWVQIAQSASYFADTGENVTRHYWSLAIEEQFYILWPLLFVALAVWGHRRRGQRQDGLKIAAIVVVVLAVASAVAMAVLVDGAPGSDPSRVYYGTDTHAFGLLIGVLLALVITDPAPAAKDSWPSTSPGWMEAFTGTLFGTFAFAGIIVLCCVLEGDNVWAYRGGIFLASALAAVVIHVTVREAGLIAALMRFTPLCWLGTRSFSVYLLHWPIFVFVTHYLKDAGILACGLITVALSLILAELSFRFVEEPVRRGGYGKVVRSWKRYPFIPLLIVALAAGAGVAIAKSPAESSTEQALNDLKEKQEAQRKAQQDAQAGAGNSGESTAGNGAGADGETGPGSEAREKGDSGPGKFPDGTDITIVGDSVTLASYEALSERFPGAYIDGEVSRHYEAALPILTQLRDSGQLGHYVVLGFGTNGQAFPGQISEIKDFIGPDRTLILLDPYGMANGVPEAAAQVEEYIADNKDVYLAPWCHKAVEHPETLRPDGFHPEPEGAVLYTDAVEEAIQQAVDGKQRDFGRCAIY</sequence>
<feature type="compositionally biased region" description="Gly residues" evidence="8">
    <location>
        <begin position="485"/>
        <end position="494"/>
    </location>
</feature>
<keyword evidence="12" id="KW-1185">Reference proteome</keyword>
<dbReference type="EC" id="2.3.1.-" evidence="11"/>
<evidence type="ECO:0000256" key="2">
    <source>
        <dbReference type="ARBA" id="ARBA00022475"/>
    </source>
</evidence>
<dbReference type="PANTHER" id="PTHR23028:SF53">
    <property type="entry name" value="ACYL_TRANSF_3 DOMAIN-CONTAINING PROTEIN"/>
    <property type="match status" value="1"/>
</dbReference>
<feature type="transmembrane region" description="Helical" evidence="9">
    <location>
        <begin position="75"/>
        <end position="96"/>
    </location>
</feature>
<dbReference type="CDD" id="cd01840">
    <property type="entry name" value="SGNH_hydrolase_yrhL_like"/>
    <property type="match status" value="1"/>
</dbReference>
<organism evidence="11 12">
    <name type="scientific">Corynebacterium massiliense DSM 45435</name>
    <dbReference type="NCBI Taxonomy" id="1121364"/>
    <lineage>
        <taxon>Bacteria</taxon>
        <taxon>Bacillati</taxon>
        <taxon>Actinomycetota</taxon>
        <taxon>Actinomycetes</taxon>
        <taxon>Mycobacteriales</taxon>
        <taxon>Corynebacteriaceae</taxon>
        <taxon>Corynebacterium</taxon>
    </lineage>
</organism>
<dbReference type="InterPro" id="IPR036514">
    <property type="entry name" value="SGNH_hydro_sf"/>
</dbReference>
<feature type="transmembrane region" description="Helical" evidence="9">
    <location>
        <begin position="216"/>
        <end position="235"/>
    </location>
</feature>
<evidence type="ECO:0000256" key="6">
    <source>
        <dbReference type="ARBA" id="ARBA00023136"/>
    </source>
</evidence>
<evidence type="ECO:0000256" key="8">
    <source>
        <dbReference type="SAM" id="MobiDB-lite"/>
    </source>
</evidence>
<dbReference type="Gene3D" id="3.40.50.1110">
    <property type="entry name" value="SGNH hydrolase"/>
    <property type="match status" value="1"/>
</dbReference>
<feature type="domain" description="Acyltransferase 3" evidence="10">
    <location>
        <begin position="50"/>
        <end position="397"/>
    </location>
</feature>
<evidence type="ECO:0000313" key="12">
    <source>
        <dbReference type="Proteomes" id="UP001220064"/>
    </source>
</evidence>
<feature type="transmembrane region" description="Helical" evidence="9">
    <location>
        <begin position="381"/>
        <end position="404"/>
    </location>
</feature>
<feature type="transmembrane region" description="Helical" evidence="9">
    <location>
        <begin position="247"/>
        <end position="268"/>
    </location>
</feature>
<keyword evidence="5 9" id="KW-1133">Transmembrane helix</keyword>
<feature type="transmembrane region" description="Helical" evidence="9">
    <location>
        <begin position="318"/>
        <end position="337"/>
    </location>
</feature>
<feature type="transmembrane region" description="Helical" evidence="9">
    <location>
        <begin position="187"/>
        <end position="204"/>
    </location>
</feature>
<name>A0ABY7U914_9CORY</name>